<organism evidence="1 3">
    <name type="scientific">Didymodactylos carnosus</name>
    <dbReference type="NCBI Taxonomy" id="1234261"/>
    <lineage>
        <taxon>Eukaryota</taxon>
        <taxon>Metazoa</taxon>
        <taxon>Spiralia</taxon>
        <taxon>Gnathifera</taxon>
        <taxon>Rotifera</taxon>
        <taxon>Eurotatoria</taxon>
        <taxon>Bdelloidea</taxon>
        <taxon>Philodinida</taxon>
        <taxon>Philodinidae</taxon>
        <taxon>Didymodactylos</taxon>
    </lineage>
</organism>
<gene>
    <name evidence="1" type="ORF">GPM918_LOCUS258</name>
    <name evidence="2" type="ORF">SRO942_LOCUS259</name>
</gene>
<dbReference type="Proteomes" id="UP000663829">
    <property type="component" value="Unassembled WGS sequence"/>
</dbReference>
<proteinExistence type="predicted"/>
<sequence>MENLEKSNVAFIGKLADAKKEWISSSIPPIDHYILKFDQSNLVTLRGRIYEKMKQFQYQQKGAKECVLPDADDVEAEQIAELIPTKPVVGNLYLACITDNLAKIEKLILLEQEEIDEVIRKANERRKSCLC</sequence>
<accession>A0A813NK98</accession>
<keyword evidence="3" id="KW-1185">Reference proteome</keyword>
<dbReference type="Proteomes" id="UP000681722">
    <property type="component" value="Unassembled WGS sequence"/>
</dbReference>
<reference evidence="1" key="1">
    <citation type="submission" date="2021-02" db="EMBL/GenBank/DDBJ databases">
        <authorList>
            <person name="Nowell W R."/>
        </authorList>
    </citation>
    <scope>NUCLEOTIDE SEQUENCE</scope>
</reference>
<evidence type="ECO:0000313" key="2">
    <source>
        <dbReference type="EMBL" id="CAF3519141.1"/>
    </source>
</evidence>
<dbReference type="EMBL" id="CAJNOQ010000017">
    <property type="protein sequence ID" value="CAF0740887.1"/>
    <property type="molecule type" value="Genomic_DNA"/>
</dbReference>
<protein>
    <submittedName>
        <fullName evidence="1">Uncharacterized protein</fullName>
    </submittedName>
</protein>
<evidence type="ECO:0000313" key="1">
    <source>
        <dbReference type="EMBL" id="CAF0740887.1"/>
    </source>
</evidence>
<dbReference type="AlphaFoldDB" id="A0A813NK98"/>
<evidence type="ECO:0000313" key="3">
    <source>
        <dbReference type="Proteomes" id="UP000663829"/>
    </source>
</evidence>
<name>A0A813NK98_9BILA</name>
<comment type="caution">
    <text evidence="1">The sequence shown here is derived from an EMBL/GenBank/DDBJ whole genome shotgun (WGS) entry which is preliminary data.</text>
</comment>
<dbReference type="EMBL" id="CAJOBC010000017">
    <property type="protein sequence ID" value="CAF3519141.1"/>
    <property type="molecule type" value="Genomic_DNA"/>
</dbReference>